<dbReference type="PANTHER" id="PTHR43190:SF3">
    <property type="entry name" value="N-ACETYL-D-GLUCOSAMINE KINASE"/>
    <property type="match status" value="1"/>
</dbReference>
<dbReference type="InterPro" id="IPR002731">
    <property type="entry name" value="ATPase_BadF"/>
</dbReference>
<evidence type="ECO:0000259" key="1">
    <source>
        <dbReference type="Pfam" id="PF01869"/>
    </source>
</evidence>
<protein>
    <submittedName>
        <fullName evidence="2">N-acetylglucosamine kinase</fullName>
    </submittedName>
</protein>
<dbReference type="EMBL" id="JALIRP010000009">
    <property type="protein sequence ID" value="MCJ8014126.1"/>
    <property type="molecule type" value="Genomic_DNA"/>
</dbReference>
<keyword evidence="3" id="KW-1185">Reference proteome</keyword>
<dbReference type="RefSeq" id="WP_244728405.1">
    <property type="nucleotide sequence ID" value="NZ_JALIRP010000009.1"/>
</dbReference>
<dbReference type="Gene3D" id="3.30.420.40">
    <property type="match status" value="2"/>
</dbReference>
<dbReference type="AlphaFoldDB" id="A0A9X1WSY6"/>
<gene>
    <name evidence="2" type="ORF">MUG84_20650</name>
</gene>
<dbReference type="PANTHER" id="PTHR43190">
    <property type="entry name" value="N-ACETYL-D-GLUCOSAMINE KINASE"/>
    <property type="match status" value="1"/>
</dbReference>
<accession>A0A9X1WSY6</accession>
<reference evidence="2" key="1">
    <citation type="submission" date="2022-04" db="EMBL/GenBank/DDBJ databases">
        <title>Paenibacillus mangrovi sp. nov., a novel endophytic bacterium isolated from bark of Kandelia candel.</title>
        <authorList>
            <person name="Tuo L."/>
        </authorList>
    </citation>
    <scope>NUCLEOTIDE SEQUENCE</scope>
    <source>
        <strain evidence="2">KQZ6P-2</strain>
    </source>
</reference>
<keyword evidence="2" id="KW-0418">Kinase</keyword>
<dbReference type="Proteomes" id="UP001139347">
    <property type="component" value="Unassembled WGS sequence"/>
</dbReference>
<sequence>MMTARVPLLAVDGGGTKCLAVFADTTGQMLATGRAGSCNYQGTSREAAALELTRAIQAAKHQLSVSAAGGSELLKPGVEESQPPHIGVAGNQMPKFGVTPVSFAPQEAANMTEKEEPLHVGCAVFGLAGLDTDYDRQVIEEFVREALARTHVTADRIVVENDGVAALIGATGGAPGILIIAGTGSIVYGINNKGESARAGGWGHRVGDEGSGYWIAKQAINAVLRGFDRREGRTVLTDKLLHHLGLRTEEELFNWVYSAEYSVDKAAELSKLVSEAEQEGDETARLILEMAADELFLGVLSVMERLGMITAAFTVVLQGGVLQNNPFVRSRLTDKFRAISPLAKIDEAKKEPIYGVIAQGLQLLQKGT</sequence>
<evidence type="ECO:0000313" key="2">
    <source>
        <dbReference type="EMBL" id="MCJ8014126.1"/>
    </source>
</evidence>
<name>A0A9X1WSY6_9BACL</name>
<keyword evidence="2" id="KW-0808">Transferase</keyword>
<evidence type="ECO:0000313" key="3">
    <source>
        <dbReference type="Proteomes" id="UP001139347"/>
    </source>
</evidence>
<comment type="caution">
    <text evidence="2">The sequence shown here is derived from an EMBL/GenBank/DDBJ whole genome shotgun (WGS) entry which is preliminary data.</text>
</comment>
<organism evidence="2 3">
    <name type="scientific">Paenibacillus mangrovi</name>
    <dbReference type="NCBI Taxonomy" id="2931978"/>
    <lineage>
        <taxon>Bacteria</taxon>
        <taxon>Bacillati</taxon>
        <taxon>Bacillota</taxon>
        <taxon>Bacilli</taxon>
        <taxon>Bacillales</taxon>
        <taxon>Paenibacillaceae</taxon>
        <taxon>Paenibacillus</taxon>
    </lineage>
</organism>
<dbReference type="InterPro" id="IPR052519">
    <property type="entry name" value="Euk-type_GlcNAc_Kinase"/>
</dbReference>
<dbReference type="SUPFAM" id="SSF53067">
    <property type="entry name" value="Actin-like ATPase domain"/>
    <property type="match status" value="2"/>
</dbReference>
<dbReference type="CDD" id="cd24007">
    <property type="entry name" value="ASKHA_NBD_eukNAGK-like"/>
    <property type="match status" value="1"/>
</dbReference>
<feature type="domain" description="ATPase BadF/BadG/BcrA/BcrD type" evidence="1">
    <location>
        <begin position="11"/>
        <end position="329"/>
    </location>
</feature>
<proteinExistence type="predicted"/>
<dbReference type="InterPro" id="IPR043129">
    <property type="entry name" value="ATPase_NBD"/>
</dbReference>
<dbReference type="Pfam" id="PF01869">
    <property type="entry name" value="BcrAD_BadFG"/>
    <property type="match status" value="1"/>
</dbReference>
<dbReference type="GO" id="GO:0016301">
    <property type="term" value="F:kinase activity"/>
    <property type="evidence" value="ECO:0007669"/>
    <property type="project" value="UniProtKB-KW"/>
</dbReference>